<dbReference type="GO" id="GO:0052621">
    <property type="term" value="F:diguanylate cyclase activity"/>
    <property type="evidence" value="ECO:0007669"/>
    <property type="project" value="UniProtKB-EC"/>
</dbReference>
<accession>A0A1I3REN2</accession>
<feature type="transmembrane region" description="Helical" evidence="3">
    <location>
        <begin position="111"/>
        <end position="132"/>
    </location>
</feature>
<dbReference type="SMART" id="SM00267">
    <property type="entry name" value="GGDEF"/>
    <property type="match status" value="1"/>
</dbReference>
<dbReference type="NCBIfam" id="TIGR00254">
    <property type="entry name" value="GGDEF"/>
    <property type="match status" value="1"/>
</dbReference>
<dbReference type="SUPFAM" id="SSF55073">
    <property type="entry name" value="Nucleotide cyclase"/>
    <property type="match status" value="1"/>
</dbReference>
<dbReference type="PROSITE" id="PS50887">
    <property type="entry name" value="GGDEF"/>
    <property type="match status" value="1"/>
</dbReference>
<feature type="transmembrane region" description="Helical" evidence="3">
    <location>
        <begin position="144"/>
        <end position="167"/>
    </location>
</feature>
<dbReference type="InterPro" id="IPR029787">
    <property type="entry name" value="Nucleotide_cyclase"/>
</dbReference>
<protein>
    <recommendedName>
        <fullName evidence="1">diguanylate cyclase</fullName>
        <ecNumber evidence="1">2.7.7.65</ecNumber>
    </recommendedName>
</protein>
<reference evidence="6" key="1">
    <citation type="submission" date="2016-10" db="EMBL/GenBank/DDBJ databases">
        <authorList>
            <person name="Varghese N."/>
            <person name="Submissions S."/>
        </authorList>
    </citation>
    <scope>NUCLEOTIDE SEQUENCE [LARGE SCALE GENOMIC DNA]</scope>
    <source>
        <strain evidence="6">DSM 21857</strain>
    </source>
</reference>
<evidence type="ECO:0000313" key="6">
    <source>
        <dbReference type="Proteomes" id="UP000242763"/>
    </source>
</evidence>
<dbReference type="RefSeq" id="WP_091523913.1">
    <property type="nucleotide sequence ID" value="NZ_FORF01000019.1"/>
</dbReference>
<dbReference type="InterPro" id="IPR050469">
    <property type="entry name" value="Diguanylate_Cyclase"/>
</dbReference>
<dbReference type="Proteomes" id="UP000242763">
    <property type="component" value="Unassembled WGS sequence"/>
</dbReference>
<evidence type="ECO:0000256" key="2">
    <source>
        <dbReference type="ARBA" id="ARBA00034247"/>
    </source>
</evidence>
<dbReference type="PANTHER" id="PTHR45138:SF9">
    <property type="entry name" value="DIGUANYLATE CYCLASE DGCM-RELATED"/>
    <property type="match status" value="1"/>
</dbReference>
<dbReference type="AlphaFoldDB" id="A0A1I3REN2"/>
<dbReference type="CDD" id="cd01949">
    <property type="entry name" value="GGDEF"/>
    <property type="match status" value="1"/>
</dbReference>
<feature type="transmembrane region" description="Helical" evidence="3">
    <location>
        <begin position="6"/>
        <end position="24"/>
    </location>
</feature>
<name>A0A1I3REN2_9HYPH</name>
<feature type="domain" description="GGDEF" evidence="4">
    <location>
        <begin position="240"/>
        <end position="371"/>
    </location>
</feature>
<organism evidence="5 6">
    <name type="scientific">Aquamicrobium aerolatum DSM 21857</name>
    <dbReference type="NCBI Taxonomy" id="1121003"/>
    <lineage>
        <taxon>Bacteria</taxon>
        <taxon>Pseudomonadati</taxon>
        <taxon>Pseudomonadota</taxon>
        <taxon>Alphaproteobacteria</taxon>
        <taxon>Hyphomicrobiales</taxon>
        <taxon>Phyllobacteriaceae</taxon>
        <taxon>Aerobium</taxon>
    </lineage>
</organism>
<keyword evidence="3" id="KW-1133">Transmembrane helix</keyword>
<keyword evidence="3" id="KW-0472">Membrane</keyword>
<evidence type="ECO:0000256" key="3">
    <source>
        <dbReference type="SAM" id="Phobius"/>
    </source>
</evidence>
<sequence>MGYFVVSVFGTAAVAFALLSWYASNLRYFRYLAVGLASCGTGFLLQTAQIPTNISANSLLATACYFAGALSVAEAVKRRSSETMGWAFHATLFVVALLSTAYFLFVDRNLIARTYILNFGFGFVLLAAAWKTRKHIRGSVADQILFWTIALVGLHFLPRTVLTVGSFSAAPGEHVNTTFWITLQYTLAFVLNAGVLALFGVAGADIFASITRERDSDVLTGLLNRRGLETAVRSLTGKGTQNAVILADLDNFKAINDHFGHAAGDIVLQETARRLAAVARKQDLLARIGGEEFVCVISGSVEDALALAERFRTSLAATPVNVGSASLTVTGSFGIAASDAYDHFWDAVKEADTQLYVAKRAGKNAVSSRERLAS</sequence>
<dbReference type="InterPro" id="IPR043128">
    <property type="entry name" value="Rev_trsase/Diguanyl_cyclase"/>
</dbReference>
<keyword evidence="6" id="KW-1185">Reference proteome</keyword>
<dbReference type="STRING" id="1121003.SAMN03080618_02983"/>
<feature type="transmembrane region" description="Helical" evidence="3">
    <location>
        <begin position="54"/>
        <end position="73"/>
    </location>
</feature>
<evidence type="ECO:0000256" key="1">
    <source>
        <dbReference type="ARBA" id="ARBA00012528"/>
    </source>
</evidence>
<gene>
    <name evidence="5" type="ORF">SAMN03080618_02983</name>
</gene>
<feature type="transmembrane region" description="Helical" evidence="3">
    <location>
        <begin position="187"/>
        <end position="208"/>
    </location>
</feature>
<dbReference type="OrthoDB" id="9812260at2"/>
<dbReference type="EMBL" id="FORF01000019">
    <property type="protein sequence ID" value="SFJ44322.1"/>
    <property type="molecule type" value="Genomic_DNA"/>
</dbReference>
<feature type="transmembrane region" description="Helical" evidence="3">
    <location>
        <begin position="31"/>
        <end position="48"/>
    </location>
</feature>
<evidence type="ECO:0000313" key="5">
    <source>
        <dbReference type="EMBL" id="SFJ44322.1"/>
    </source>
</evidence>
<proteinExistence type="predicted"/>
<feature type="transmembrane region" description="Helical" evidence="3">
    <location>
        <begin position="85"/>
        <end position="105"/>
    </location>
</feature>
<comment type="catalytic activity">
    <reaction evidence="2">
        <text>2 GTP = 3',3'-c-di-GMP + 2 diphosphate</text>
        <dbReference type="Rhea" id="RHEA:24898"/>
        <dbReference type="ChEBI" id="CHEBI:33019"/>
        <dbReference type="ChEBI" id="CHEBI:37565"/>
        <dbReference type="ChEBI" id="CHEBI:58805"/>
        <dbReference type="EC" id="2.7.7.65"/>
    </reaction>
</comment>
<evidence type="ECO:0000259" key="4">
    <source>
        <dbReference type="PROSITE" id="PS50887"/>
    </source>
</evidence>
<dbReference type="PANTHER" id="PTHR45138">
    <property type="entry name" value="REGULATORY COMPONENTS OF SENSORY TRANSDUCTION SYSTEM"/>
    <property type="match status" value="1"/>
</dbReference>
<keyword evidence="3" id="KW-0812">Transmembrane</keyword>
<dbReference type="InterPro" id="IPR000160">
    <property type="entry name" value="GGDEF_dom"/>
</dbReference>
<dbReference type="Pfam" id="PF00990">
    <property type="entry name" value="GGDEF"/>
    <property type="match status" value="1"/>
</dbReference>
<dbReference type="EC" id="2.7.7.65" evidence="1"/>
<dbReference type="Gene3D" id="3.30.70.270">
    <property type="match status" value="1"/>
</dbReference>